<dbReference type="Proteomes" id="UP000295636">
    <property type="component" value="Unassembled WGS sequence"/>
</dbReference>
<feature type="region of interest" description="Disordered" evidence="1">
    <location>
        <begin position="38"/>
        <end position="60"/>
    </location>
</feature>
<dbReference type="OrthoDB" id="2623472at2"/>
<keyword evidence="2" id="KW-0812">Transmembrane</keyword>
<keyword evidence="4" id="KW-1185">Reference proteome</keyword>
<evidence type="ECO:0000256" key="2">
    <source>
        <dbReference type="SAM" id="Phobius"/>
    </source>
</evidence>
<organism evidence="3 4">
    <name type="scientific">Paenibacillus piri</name>
    <dbReference type="NCBI Taxonomy" id="2547395"/>
    <lineage>
        <taxon>Bacteria</taxon>
        <taxon>Bacillati</taxon>
        <taxon>Bacillota</taxon>
        <taxon>Bacilli</taxon>
        <taxon>Bacillales</taxon>
        <taxon>Paenibacillaceae</taxon>
        <taxon>Paenibacillus</taxon>
    </lineage>
</organism>
<sequence length="296" mass="32977">MSATAKKLNDDENELSFVVFNDGSSSLNLGVGFDAPTNLNIDAPPKKPKPQPEVLSHPPTQTQTIQAAQIPEVSLESALVMEPPPSTDHEVEQVTNPVDIPSFEIPQDDEQMPTIDLDPVNLIEQSKVRFKEIMSETSEHHLEPIETPTKPQPQGSLNIEDEPLIDESMVDSLNQLTKKYEEKASPLTGAVIHEDVTTTADRAGKAVNWWTQTFIVKPTSWIFRKLNNAVMVIIEKSFLLLLYVVMSAFATVVLLTAIFVIWGHYVGVPAIELAQQQYDATKEIVVRFYNDVMSKN</sequence>
<comment type="caution">
    <text evidence="3">The sequence shown here is derived from an EMBL/GenBank/DDBJ whole genome shotgun (WGS) entry which is preliminary data.</text>
</comment>
<accession>A0A4V2ZUG4</accession>
<gene>
    <name evidence="3" type="ORF">E1757_04595</name>
</gene>
<dbReference type="AlphaFoldDB" id="A0A4V2ZUG4"/>
<name>A0A4V2ZUG4_9BACL</name>
<reference evidence="3 4" key="1">
    <citation type="submission" date="2019-03" db="EMBL/GenBank/DDBJ databases">
        <title>This is whole genome sequence of Paenibacillus sp MS74 strain.</title>
        <authorList>
            <person name="Trinh H.N."/>
        </authorList>
    </citation>
    <scope>NUCLEOTIDE SEQUENCE [LARGE SCALE GENOMIC DNA]</scope>
    <source>
        <strain evidence="3 4">MS74</strain>
    </source>
</reference>
<dbReference type="EMBL" id="SMRT01000001">
    <property type="protein sequence ID" value="TDG00895.1"/>
    <property type="molecule type" value="Genomic_DNA"/>
</dbReference>
<feature type="transmembrane region" description="Helical" evidence="2">
    <location>
        <begin position="238"/>
        <end position="262"/>
    </location>
</feature>
<evidence type="ECO:0000256" key="1">
    <source>
        <dbReference type="SAM" id="MobiDB-lite"/>
    </source>
</evidence>
<keyword evidence="2" id="KW-1133">Transmembrane helix</keyword>
<protein>
    <submittedName>
        <fullName evidence="3">Uncharacterized protein</fullName>
    </submittedName>
</protein>
<proteinExistence type="predicted"/>
<evidence type="ECO:0000313" key="4">
    <source>
        <dbReference type="Proteomes" id="UP000295636"/>
    </source>
</evidence>
<dbReference type="RefSeq" id="WP_133225605.1">
    <property type="nucleotide sequence ID" value="NZ_SMRT01000001.1"/>
</dbReference>
<evidence type="ECO:0000313" key="3">
    <source>
        <dbReference type="EMBL" id="TDG00895.1"/>
    </source>
</evidence>
<keyword evidence="2" id="KW-0472">Membrane</keyword>